<keyword evidence="3" id="KW-0813">Transport</keyword>
<gene>
    <name evidence="9" type="ORF">FKV24_017675</name>
</gene>
<comment type="caution">
    <text evidence="9">The sequence shown here is derived from an EMBL/GenBank/DDBJ whole genome shotgun (WGS) entry which is preliminary data.</text>
</comment>
<organism evidence="9 10">
    <name type="scientific">Marilutibacter maris</name>
    <dbReference type="NCBI Taxonomy" id="1605891"/>
    <lineage>
        <taxon>Bacteria</taxon>
        <taxon>Pseudomonadati</taxon>
        <taxon>Pseudomonadota</taxon>
        <taxon>Gammaproteobacteria</taxon>
        <taxon>Lysobacterales</taxon>
        <taxon>Lysobacteraceae</taxon>
        <taxon>Marilutibacter</taxon>
    </lineage>
</organism>
<reference evidence="9 10" key="1">
    <citation type="submission" date="2019-10" db="EMBL/GenBank/DDBJ databases">
        <title>Lysobacter alkalisoli sp. nov., isolated from saline-alkaline soil.</title>
        <authorList>
            <person name="Sun J.-Q."/>
        </authorList>
    </citation>
    <scope>NUCLEOTIDE SEQUENCE [LARGE SCALE GENOMIC DNA]</scope>
    <source>
        <strain evidence="9 10">KCTC 42381</strain>
    </source>
</reference>
<keyword evidence="6" id="KW-1133">Transmembrane helix</keyword>
<feature type="domain" description="Major facilitator superfamily (MFS) profile" evidence="8">
    <location>
        <begin position="22"/>
        <end position="344"/>
    </location>
</feature>
<name>A0A507ZZ42_9GAMM</name>
<evidence type="ECO:0000313" key="9">
    <source>
        <dbReference type="EMBL" id="KAB8163914.1"/>
    </source>
</evidence>
<dbReference type="PROSITE" id="PS50850">
    <property type="entry name" value="MFS"/>
    <property type="match status" value="1"/>
</dbReference>
<dbReference type="EMBL" id="VICD02000317">
    <property type="protein sequence ID" value="KAB8163914.1"/>
    <property type="molecule type" value="Genomic_DNA"/>
</dbReference>
<dbReference type="InterPro" id="IPR004638">
    <property type="entry name" value="EmrB-like"/>
</dbReference>
<evidence type="ECO:0000313" key="10">
    <source>
        <dbReference type="Proteomes" id="UP000320431"/>
    </source>
</evidence>
<dbReference type="InterPro" id="IPR020846">
    <property type="entry name" value="MFS_dom"/>
</dbReference>
<dbReference type="PANTHER" id="PTHR42718">
    <property type="entry name" value="MAJOR FACILITATOR SUPERFAMILY MULTIDRUG TRANSPORTER MFSC"/>
    <property type="match status" value="1"/>
</dbReference>
<dbReference type="GO" id="GO:0022857">
    <property type="term" value="F:transmembrane transporter activity"/>
    <property type="evidence" value="ECO:0007669"/>
    <property type="project" value="InterPro"/>
</dbReference>
<comment type="subcellular location">
    <subcellularLocation>
        <location evidence="1">Cell membrane</location>
        <topology evidence="1">Multi-pass membrane protein</topology>
    </subcellularLocation>
</comment>
<evidence type="ECO:0000256" key="6">
    <source>
        <dbReference type="ARBA" id="ARBA00022989"/>
    </source>
</evidence>
<dbReference type="Pfam" id="PF07690">
    <property type="entry name" value="MFS_1"/>
    <property type="match status" value="1"/>
</dbReference>
<feature type="non-terminal residue" evidence="9">
    <location>
        <position position="344"/>
    </location>
</feature>
<dbReference type="SUPFAM" id="SSF103473">
    <property type="entry name" value="MFS general substrate transporter"/>
    <property type="match status" value="1"/>
</dbReference>
<evidence type="ECO:0000259" key="8">
    <source>
        <dbReference type="PROSITE" id="PS50850"/>
    </source>
</evidence>
<proteinExistence type="inferred from homology"/>
<dbReference type="InterPro" id="IPR011701">
    <property type="entry name" value="MFS"/>
</dbReference>
<evidence type="ECO:0000256" key="5">
    <source>
        <dbReference type="ARBA" id="ARBA00022692"/>
    </source>
</evidence>
<evidence type="ECO:0000256" key="3">
    <source>
        <dbReference type="ARBA" id="ARBA00022448"/>
    </source>
</evidence>
<dbReference type="Gene3D" id="1.20.1250.20">
    <property type="entry name" value="MFS general substrate transporter like domains"/>
    <property type="match status" value="2"/>
</dbReference>
<dbReference type="NCBIfam" id="TIGR00711">
    <property type="entry name" value="efflux_EmrB"/>
    <property type="match status" value="1"/>
</dbReference>
<dbReference type="GO" id="GO:0005886">
    <property type="term" value="C:plasma membrane"/>
    <property type="evidence" value="ECO:0007669"/>
    <property type="project" value="UniProtKB-SubCell"/>
</dbReference>
<accession>A0A507ZZ42</accession>
<dbReference type="PANTHER" id="PTHR42718:SF9">
    <property type="entry name" value="MAJOR FACILITATOR SUPERFAMILY MULTIDRUG TRANSPORTER MFSC"/>
    <property type="match status" value="1"/>
</dbReference>
<evidence type="ECO:0000256" key="1">
    <source>
        <dbReference type="ARBA" id="ARBA00004651"/>
    </source>
</evidence>
<dbReference type="AlphaFoldDB" id="A0A507ZZ42"/>
<protein>
    <submittedName>
        <fullName evidence="9">DHA2 family efflux MFS transporter permease subunit</fullName>
    </submittedName>
</protein>
<dbReference type="RefSeq" id="WP_141483326.1">
    <property type="nucleotide sequence ID" value="NZ_VICD02000317.1"/>
</dbReference>
<evidence type="ECO:0000256" key="4">
    <source>
        <dbReference type="ARBA" id="ARBA00022475"/>
    </source>
</evidence>
<keyword evidence="7" id="KW-0472">Membrane</keyword>
<evidence type="ECO:0000256" key="7">
    <source>
        <dbReference type="ARBA" id="ARBA00023136"/>
    </source>
</evidence>
<dbReference type="InterPro" id="IPR036259">
    <property type="entry name" value="MFS_trans_sf"/>
</dbReference>
<keyword evidence="4" id="KW-1003">Cell membrane</keyword>
<keyword evidence="5" id="KW-0812">Transmembrane</keyword>
<evidence type="ECO:0000256" key="2">
    <source>
        <dbReference type="ARBA" id="ARBA00008537"/>
    </source>
</evidence>
<dbReference type="Proteomes" id="UP000320431">
    <property type="component" value="Unassembled WGS sequence"/>
</dbReference>
<comment type="similarity">
    <text evidence="2">Belongs to the major facilitator superfamily. EmrB family.</text>
</comment>
<sequence length="344" mass="35535">MRSPEVSNTRLPPPIPSESWALAVITGAGAFLAMLDSTATHLALESIRVDLGARLSDVQWVATGYLIALAVALPMTGWLIRRLGEGRVWALSLAGFVAASMLCALAPDPTQLIAARCLQGLAAGLMVPAGQALLAARSDRRQLGRLMGSVGFAVALGPAFGPWLGGWLVELSWRWIFWLNLPVGVVALVAAKRWVPPGRAQACAPPDMQALLAIGAGLPLLLYGAAAMAEDGASRYALVAGAVLIVLFVGRSLRASAPLIDLRLLRRPRFAAALATVALTGASLYGGLLLLPLYLQREAGLAPVQAGALLLAMGLGSACALPLAGTLTDRLGARPVCVAGGGLL</sequence>